<keyword evidence="3" id="KW-1185">Reference proteome</keyword>
<dbReference type="AlphaFoldDB" id="A0A7J6ID37"/>
<reference evidence="1 3" key="1">
    <citation type="submission" date="2012-08" db="EMBL/GenBank/DDBJ databases">
        <authorList>
            <person name="Gan P.H.P."/>
            <person name="Ikeda K."/>
            <person name="Irieda H."/>
            <person name="Narusaka M."/>
            <person name="O'Connell R.J."/>
            <person name="Narusaka Y."/>
            <person name="Takano Y."/>
            <person name="Kubo Y."/>
            <person name="Shirasu K."/>
        </authorList>
    </citation>
    <scope>NUCLEOTIDE SEQUENCE [LARGE SCALE GENOMIC DNA]</scope>
    <source>
        <strain evidence="1 3">Nara gc5</strain>
    </source>
</reference>
<organism evidence="1 3">
    <name type="scientific">Colletotrichum fructicola (strain Nara gc5)</name>
    <name type="common">Anthracnose fungus</name>
    <name type="synonym">Colletotrichum gloeosporioides (strain Nara gc5)</name>
    <dbReference type="NCBI Taxonomy" id="1213859"/>
    <lineage>
        <taxon>Eukaryota</taxon>
        <taxon>Fungi</taxon>
        <taxon>Dikarya</taxon>
        <taxon>Ascomycota</taxon>
        <taxon>Pezizomycotina</taxon>
        <taxon>Sordariomycetes</taxon>
        <taxon>Hypocreomycetidae</taxon>
        <taxon>Glomerellales</taxon>
        <taxon>Glomerellaceae</taxon>
        <taxon>Colletotrichum</taxon>
        <taxon>Colletotrichum gloeosporioides species complex</taxon>
    </lineage>
</organism>
<proteinExistence type="predicted"/>
<gene>
    <name evidence="1" type="ORF">CGGC5_v016988</name>
    <name evidence="2" type="ORF">CGGC5_v017112</name>
</gene>
<dbReference type="EMBL" id="ANPB02000011">
    <property type="protein sequence ID" value="KAF4474437.1"/>
    <property type="molecule type" value="Genomic_DNA"/>
</dbReference>
<dbReference type="RefSeq" id="XP_066006782.1">
    <property type="nucleotide sequence ID" value="XM_066153678.1"/>
</dbReference>
<dbReference type="GeneID" id="90980633"/>
<evidence type="ECO:0000313" key="1">
    <source>
        <dbReference type="EMBL" id="KAF4473931.1"/>
    </source>
</evidence>
<dbReference type="InParanoid" id="A0A7J6ID37"/>
<evidence type="ECO:0000313" key="2">
    <source>
        <dbReference type="EMBL" id="KAF4474437.1"/>
    </source>
</evidence>
<comment type="caution">
    <text evidence="1">The sequence shown here is derived from an EMBL/GenBank/DDBJ whole genome shotgun (WGS) entry which is preliminary data.</text>
</comment>
<reference evidence="1 3" key="2">
    <citation type="submission" date="2020-04" db="EMBL/GenBank/DDBJ databases">
        <title>Genome sequencing and assembly of multiple isolates from the Colletotrichum gloeosporioides species complex.</title>
        <authorList>
            <person name="Gan P."/>
            <person name="Shirasu K."/>
        </authorList>
    </citation>
    <scope>NUCLEOTIDE SEQUENCE [LARGE SCALE GENOMIC DNA]</scope>
    <source>
        <strain evidence="1 3">Nara gc5</strain>
    </source>
</reference>
<dbReference type="Proteomes" id="UP000011096">
    <property type="component" value="Unassembled WGS sequence"/>
</dbReference>
<dbReference type="EMBL" id="ANPB02000011">
    <property type="protein sequence ID" value="KAF4473931.1"/>
    <property type="molecule type" value="Genomic_DNA"/>
</dbReference>
<sequence>MFSTDIRTVMAGLFQKRLEAGRRIQHFLLILPVSAGERTAPALKRVGPGVFSAPTLGLMQCWTMEQVWSSVYSVEAASHKYTYLA</sequence>
<protein>
    <submittedName>
        <fullName evidence="1">Uncharacterized protein</fullName>
    </submittedName>
</protein>
<name>A0A7J6ID37_COLFN</name>
<accession>A0A7J6ID37</accession>
<evidence type="ECO:0000313" key="3">
    <source>
        <dbReference type="Proteomes" id="UP000011096"/>
    </source>
</evidence>